<reference evidence="1" key="1">
    <citation type="submission" date="2021-02" db="EMBL/GenBank/DDBJ databases">
        <authorList>
            <person name="Nowell W R."/>
        </authorList>
    </citation>
    <scope>NUCLEOTIDE SEQUENCE</scope>
</reference>
<evidence type="ECO:0000313" key="1">
    <source>
        <dbReference type="EMBL" id="CAF3839820.1"/>
    </source>
</evidence>
<sequence length="174" mass="20053">MNQQTGYIAAKQALNPYTTYEFNVEAFTIAHRNDILFEIIPIISINKILLTTIDSTINIDLLTTTEIGSPILQLGLNNRFNNTNVYYDCTYFSCLSYIKHLHIYLHTNLYLKNKKENIVPSTDQEHQAYKSLIIRAFDPFTPLNDQASNVNEWVINSNIELSSDISIRNLDFIN</sequence>
<organism evidence="1 2">
    <name type="scientific">Rotaria sordida</name>
    <dbReference type="NCBI Taxonomy" id="392033"/>
    <lineage>
        <taxon>Eukaryota</taxon>
        <taxon>Metazoa</taxon>
        <taxon>Spiralia</taxon>
        <taxon>Gnathifera</taxon>
        <taxon>Rotifera</taxon>
        <taxon>Eurotatoria</taxon>
        <taxon>Bdelloidea</taxon>
        <taxon>Philodinida</taxon>
        <taxon>Philodinidae</taxon>
        <taxon>Rotaria</taxon>
    </lineage>
</organism>
<dbReference type="AlphaFoldDB" id="A0A819DVD3"/>
<proteinExistence type="predicted"/>
<dbReference type="Proteomes" id="UP000663823">
    <property type="component" value="Unassembled WGS sequence"/>
</dbReference>
<name>A0A819DVD3_9BILA</name>
<accession>A0A819DVD3</accession>
<gene>
    <name evidence="1" type="ORF">OTI717_LOCUS20513</name>
</gene>
<comment type="caution">
    <text evidence="1">The sequence shown here is derived from an EMBL/GenBank/DDBJ whole genome shotgun (WGS) entry which is preliminary data.</text>
</comment>
<evidence type="ECO:0000313" key="2">
    <source>
        <dbReference type="Proteomes" id="UP000663823"/>
    </source>
</evidence>
<dbReference type="EMBL" id="CAJOAX010003167">
    <property type="protein sequence ID" value="CAF3839820.1"/>
    <property type="molecule type" value="Genomic_DNA"/>
</dbReference>
<protein>
    <submittedName>
        <fullName evidence="1">Uncharacterized protein</fullName>
    </submittedName>
</protein>